<keyword evidence="7" id="KW-1185">Reference proteome</keyword>
<dbReference type="PANTHER" id="PTHR31973">
    <property type="entry name" value="POLYPROTEIN, PUTATIVE-RELATED"/>
    <property type="match status" value="1"/>
</dbReference>
<evidence type="ECO:0000256" key="1">
    <source>
        <dbReference type="ARBA" id="ARBA00022723"/>
    </source>
</evidence>
<dbReference type="InterPro" id="IPR007527">
    <property type="entry name" value="Znf_SWIM"/>
</dbReference>
<evidence type="ECO:0000256" key="2">
    <source>
        <dbReference type="ARBA" id="ARBA00022771"/>
    </source>
</evidence>
<dbReference type="PANTHER" id="PTHR31973:SF197">
    <property type="entry name" value="SWIM-TYPE DOMAIN-CONTAINING PROTEIN"/>
    <property type="match status" value="1"/>
</dbReference>
<proteinExistence type="predicted"/>
<accession>A0A9J6AUP6</accession>
<keyword evidence="2" id="KW-0863">Zinc-finger</keyword>
<evidence type="ECO:0000256" key="4">
    <source>
        <dbReference type="SAM" id="MobiDB-lite"/>
    </source>
</evidence>
<dbReference type="Pfam" id="PF04434">
    <property type="entry name" value="SWIM"/>
    <property type="match status" value="1"/>
</dbReference>
<dbReference type="SMART" id="SM00575">
    <property type="entry name" value="ZnF_PMZ"/>
    <property type="match status" value="1"/>
</dbReference>
<organism evidence="6 7">
    <name type="scientific">Solanum commersonii</name>
    <name type="common">Commerson's wild potato</name>
    <name type="synonym">Commerson's nightshade</name>
    <dbReference type="NCBI Taxonomy" id="4109"/>
    <lineage>
        <taxon>Eukaryota</taxon>
        <taxon>Viridiplantae</taxon>
        <taxon>Streptophyta</taxon>
        <taxon>Embryophyta</taxon>
        <taxon>Tracheophyta</taxon>
        <taxon>Spermatophyta</taxon>
        <taxon>Magnoliopsida</taxon>
        <taxon>eudicotyledons</taxon>
        <taxon>Gunneridae</taxon>
        <taxon>Pentapetalae</taxon>
        <taxon>asterids</taxon>
        <taxon>lamiids</taxon>
        <taxon>Solanales</taxon>
        <taxon>Solanaceae</taxon>
        <taxon>Solanoideae</taxon>
        <taxon>Solaneae</taxon>
        <taxon>Solanum</taxon>
    </lineage>
</organism>
<dbReference type="InterPro" id="IPR006564">
    <property type="entry name" value="Znf_PMZ"/>
</dbReference>
<evidence type="ECO:0000313" key="7">
    <source>
        <dbReference type="Proteomes" id="UP000824120"/>
    </source>
</evidence>
<evidence type="ECO:0000259" key="5">
    <source>
        <dbReference type="SMART" id="SM00575"/>
    </source>
</evidence>
<dbReference type="GO" id="GO:0008270">
    <property type="term" value="F:zinc ion binding"/>
    <property type="evidence" value="ECO:0007669"/>
    <property type="project" value="UniProtKB-KW"/>
</dbReference>
<protein>
    <recommendedName>
        <fullName evidence="5">Zinc finger PMZ-type domain-containing protein</fullName>
    </recommendedName>
</protein>
<dbReference type="EMBL" id="JACXVP010000002">
    <property type="protein sequence ID" value="KAG5627871.1"/>
    <property type="molecule type" value="Genomic_DNA"/>
</dbReference>
<feature type="domain" description="Zinc finger PMZ-type" evidence="5">
    <location>
        <begin position="218"/>
        <end position="242"/>
    </location>
</feature>
<feature type="region of interest" description="Disordered" evidence="4">
    <location>
        <begin position="274"/>
        <end position="312"/>
    </location>
</feature>
<comment type="caution">
    <text evidence="6">The sequence shown here is derived from an EMBL/GenBank/DDBJ whole genome shotgun (WGS) entry which is preliminary data.</text>
</comment>
<dbReference type="Proteomes" id="UP000824120">
    <property type="component" value="Chromosome 2"/>
</dbReference>
<sequence>MCTTKFLASRFKDEITKQPSLKIWEIQELCREELRLQVCRTICYKAKMMILRENMGDWNMEFSRLCDYAEVIKQTNPSSSVWVRIGRETVPRKNLFVYFYVCLDALRKGWKEGCRRIIGFDGCFLKDACKGELFGLQAAVGELLPNAEATFEVKYNEELYKMSRLGNEINNDLLHYPQVSWICDIAPMARLMWEENKEKSRACKMLWNADVGFEIGESCRTWQLRGIPCQHAISALYHIEQEPEPLVKHWYKKNTFLKAYNHFIQPIPNMKMWPETNNPRIEPPEPKQMPGRPPRNRRKSKDEPRKKYGKMSKQGVKITCSKCKQQGHNKKYCKVGVHTFTTHSHIHNFLLVKVHKELAFNWTNKIQPTDNIKRSCFFIAVVVIPIELRGQDKFFGQKRKSSVGEDSARGGPKSQLMADQVMLDLASTQSGTSSQRILPTGSSYKDASLTGIDLGFKPRGLRWKNKDAITIFQLQQMTNKKKK</sequence>
<gene>
    <name evidence="6" type="ORF">H5410_013089</name>
</gene>
<dbReference type="AlphaFoldDB" id="A0A9J6AUP6"/>
<reference evidence="6 7" key="1">
    <citation type="submission" date="2020-09" db="EMBL/GenBank/DDBJ databases">
        <title>De no assembly of potato wild relative species, Solanum commersonii.</title>
        <authorList>
            <person name="Cho K."/>
        </authorList>
    </citation>
    <scope>NUCLEOTIDE SEQUENCE [LARGE SCALE GENOMIC DNA]</scope>
    <source>
        <strain evidence="6">LZ3.2</strain>
        <tissue evidence="6">Leaf</tissue>
    </source>
</reference>
<keyword evidence="3" id="KW-0862">Zinc</keyword>
<dbReference type="OrthoDB" id="1300835at2759"/>
<name>A0A9J6AUP6_SOLCO</name>
<keyword evidence="1" id="KW-0479">Metal-binding</keyword>
<evidence type="ECO:0000313" key="6">
    <source>
        <dbReference type="EMBL" id="KAG5627871.1"/>
    </source>
</evidence>
<evidence type="ECO:0000256" key="3">
    <source>
        <dbReference type="ARBA" id="ARBA00022833"/>
    </source>
</evidence>